<evidence type="ECO:0000313" key="3">
    <source>
        <dbReference type="Proteomes" id="UP000225706"/>
    </source>
</evidence>
<feature type="domain" description="VWFA" evidence="1">
    <location>
        <begin position="230"/>
        <end position="274"/>
    </location>
</feature>
<proteinExistence type="predicted"/>
<dbReference type="AlphaFoldDB" id="A0A2B4RYL7"/>
<dbReference type="CDD" id="cd00198">
    <property type="entry name" value="vWFA"/>
    <property type="match status" value="1"/>
</dbReference>
<dbReference type="InterPro" id="IPR050525">
    <property type="entry name" value="ECM_Assembly_Org"/>
</dbReference>
<dbReference type="PANTHER" id="PTHR24020">
    <property type="entry name" value="COLLAGEN ALPHA"/>
    <property type="match status" value="1"/>
</dbReference>
<dbReference type="Gene3D" id="3.40.50.410">
    <property type="entry name" value="von Willebrand factor, type A domain"/>
    <property type="match status" value="7"/>
</dbReference>
<dbReference type="CDD" id="cd01450">
    <property type="entry name" value="vWFA_subfamily_ECM"/>
    <property type="match status" value="4"/>
</dbReference>
<dbReference type="PANTHER" id="PTHR24020:SF20">
    <property type="entry name" value="PH DOMAIN-CONTAINING PROTEIN"/>
    <property type="match status" value="1"/>
</dbReference>
<dbReference type="PRINTS" id="PR00453">
    <property type="entry name" value="VWFADOMAIN"/>
</dbReference>
<feature type="domain" description="VWFA" evidence="1">
    <location>
        <begin position="958"/>
        <end position="1133"/>
    </location>
</feature>
<dbReference type="EMBL" id="LSMT01000245">
    <property type="protein sequence ID" value="PFX22256.1"/>
    <property type="molecule type" value="Genomic_DNA"/>
</dbReference>
<evidence type="ECO:0000313" key="2">
    <source>
        <dbReference type="EMBL" id="PFX22256.1"/>
    </source>
</evidence>
<reference evidence="3" key="1">
    <citation type="journal article" date="2017" name="bioRxiv">
        <title>Comparative analysis of the genomes of Stylophora pistillata and Acropora digitifera provides evidence for extensive differences between species of corals.</title>
        <authorList>
            <person name="Voolstra C.R."/>
            <person name="Li Y."/>
            <person name="Liew Y.J."/>
            <person name="Baumgarten S."/>
            <person name="Zoccola D."/>
            <person name="Flot J.-F."/>
            <person name="Tambutte S."/>
            <person name="Allemand D."/>
            <person name="Aranda M."/>
        </authorList>
    </citation>
    <scope>NUCLEOTIDE SEQUENCE [LARGE SCALE GENOMIC DNA]</scope>
</reference>
<dbReference type="Pfam" id="PF00092">
    <property type="entry name" value="VWA"/>
    <property type="match status" value="7"/>
</dbReference>
<dbReference type="Proteomes" id="UP000225706">
    <property type="component" value="Unassembled WGS sequence"/>
</dbReference>
<feature type="domain" description="VWFA" evidence="1">
    <location>
        <begin position="576"/>
        <end position="756"/>
    </location>
</feature>
<dbReference type="GO" id="GO:0005581">
    <property type="term" value="C:collagen trimer"/>
    <property type="evidence" value="ECO:0007669"/>
    <property type="project" value="UniProtKB-KW"/>
</dbReference>
<dbReference type="PROSITE" id="PS50234">
    <property type="entry name" value="VWFA"/>
    <property type="match status" value="7"/>
</dbReference>
<feature type="domain" description="VWFA" evidence="1">
    <location>
        <begin position="765"/>
        <end position="941"/>
    </location>
</feature>
<dbReference type="OrthoDB" id="406800at2759"/>
<feature type="domain" description="VWFA" evidence="1">
    <location>
        <begin position="29"/>
        <end position="209"/>
    </location>
</feature>
<accession>A0A2B4RYL7</accession>
<dbReference type="STRING" id="50429.A0A2B4RYL7"/>
<organism evidence="2 3">
    <name type="scientific">Stylophora pistillata</name>
    <name type="common">Smooth cauliflower coral</name>
    <dbReference type="NCBI Taxonomy" id="50429"/>
    <lineage>
        <taxon>Eukaryota</taxon>
        <taxon>Metazoa</taxon>
        <taxon>Cnidaria</taxon>
        <taxon>Anthozoa</taxon>
        <taxon>Hexacorallia</taxon>
        <taxon>Scleractinia</taxon>
        <taxon>Astrocoeniina</taxon>
        <taxon>Pocilloporidae</taxon>
        <taxon>Stylophora</taxon>
    </lineage>
</organism>
<gene>
    <name evidence="2" type="primary">Col6a6</name>
    <name evidence="2" type="ORF">AWC38_SpisGene13211</name>
</gene>
<feature type="domain" description="VWFA" evidence="1">
    <location>
        <begin position="386"/>
        <end position="563"/>
    </location>
</feature>
<comment type="caution">
    <text evidence="2">The sequence shown here is derived from an EMBL/GenBank/DDBJ whole genome shotgun (WGS) entry which is preliminary data.</text>
</comment>
<dbReference type="SUPFAM" id="SSF53300">
    <property type="entry name" value="vWA-like"/>
    <property type="match status" value="6"/>
</dbReference>
<evidence type="ECO:0000259" key="1">
    <source>
        <dbReference type="PROSITE" id="PS50234"/>
    </source>
</evidence>
<keyword evidence="3" id="KW-1185">Reference proteome</keyword>
<dbReference type="InterPro" id="IPR036465">
    <property type="entry name" value="vWFA_dom_sf"/>
</dbReference>
<feature type="domain" description="VWFA" evidence="1">
    <location>
        <begin position="279"/>
        <end position="371"/>
    </location>
</feature>
<protein>
    <submittedName>
        <fullName evidence="2">Collagen alpha-6(VI) chain</fullName>
    </submittedName>
</protein>
<sequence length="1163" mass="127567">MNRNSVLLKQPLDPIRHIMIAERCNPNADVAFLVDSSGSISSTNYRKVKTFVATLAASFNISPGGSRVAVVLYSTGATTAIKFDDFTSADSFERAVQLLKHERGYTRIDLALQRAYYDLFSRRGSARYDVPRIVFLLTDGEQTKDPQALSLARMARLIKDQQVRIIAIGIGKEVQTQELMTIATNEKDVIQADVFDDLLDKVQPLTQSACESFLVPIPEENDDECEPDADVAFLVDASGSISYRNFRRVKDFVAQLALKFDISPGGSRAAVVAYFDVFGPRGRPRFLVPKIAFVLTDGEQSKDRKIPRQVPLDVASDRLKKRAGVRIISIGIGKNVDKEQLTVIASSEKDVVLADTFDGLLNRVEPLFKTACKGNVELPRCKTEVDIAFIVDSSGSISSTSYRREKAFITAVAKSFGISKDKSRAALVLFSDSASTKIRFDDHSTTASFSAAVEHLPHERGFTRIDQGLEVATREVFPNARKGVYQIAMVITDGQQTQTADTKDLKEVSEPLRKAGVRVLALGVGSGVDAKELRLIVERDEDVLLAKSFSDLIDRVGGLIKSTCNLAIPEPCDISADLTFIFGSGGIGEGNFLRLKTVLKTIATSFGISSERSRASIVTFSDSSASVRASFQSFTSTKEFQDALSSLKYEKTRGDIDLALKLAEDKVFPMARKRVAKIAVVVIDGKENNNDQWQDIVLSLQKAGVRVLLLGIGTEIKRESLGRLVERDDDLIIEESFITLLKDSVQVAKTACSAAVPPPCQFPADIVFVIDSSKTFDEKEFSQHKAFVKIMAKSFGNNTRSAVVTYGERSSLKLNFDDSLNITYFLNVVQSIEKDNDVKDKRIDKAINLATTDLLPKARPIAAKLAVVVTDGSQTSGPNALELQQAFDASAKAGVRAVVLGVGEALNMEEWRSLVPRKEDFLQIENSQDLTLKIHNIATQVCAAAEPIEEPTCGYATDIIFLMDSSDKVGMENFDKQKSLVISIAKSFGISYNTSRAAVIRYSDSASTYLQFKDSSSTNDFERAIHRMSLQNGPPRLGKAFDVALTDVLPQARRGIPKIAIVVTNGQQNSGDDVNAASERLRRAGVKVFALGVGTEIDLEELKLMVEDEEEHIVSAETYDQLVLNKKNISEKICEQAGSYEAFTKCPRASSSSLLDSIPEQMQ</sequence>
<dbReference type="SMART" id="SM00327">
    <property type="entry name" value="VWA"/>
    <property type="match status" value="6"/>
</dbReference>
<dbReference type="InterPro" id="IPR002035">
    <property type="entry name" value="VWF_A"/>
</dbReference>
<keyword evidence="2" id="KW-0176">Collagen</keyword>
<name>A0A2B4RYL7_STYPI</name>